<keyword evidence="4 6" id="KW-1133">Transmembrane helix</keyword>
<feature type="domain" description="SSD" evidence="7">
    <location>
        <begin position="236"/>
        <end position="358"/>
    </location>
</feature>
<dbReference type="Pfam" id="PF03176">
    <property type="entry name" value="MMPL"/>
    <property type="match status" value="2"/>
</dbReference>
<dbReference type="GO" id="GO:0005886">
    <property type="term" value="C:plasma membrane"/>
    <property type="evidence" value="ECO:0007669"/>
    <property type="project" value="UniProtKB-SubCell"/>
</dbReference>
<proteinExistence type="predicted"/>
<feature type="transmembrane region" description="Helical" evidence="6">
    <location>
        <begin position="679"/>
        <end position="701"/>
    </location>
</feature>
<dbReference type="PANTHER" id="PTHR33406">
    <property type="entry name" value="MEMBRANE PROTEIN MJ1562-RELATED"/>
    <property type="match status" value="1"/>
</dbReference>
<dbReference type="InterPro" id="IPR050545">
    <property type="entry name" value="Mycobact_MmpL"/>
</dbReference>
<evidence type="ECO:0000259" key="7">
    <source>
        <dbReference type="PROSITE" id="PS50156"/>
    </source>
</evidence>
<evidence type="ECO:0000256" key="4">
    <source>
        <dbReference type="ARBA" id="ARBA00022989"/>
    </source>
</evidence>
<feature type="transmembrane region" description="Helical" evidence="6">
    <location>
        <begin position="12"/>
        <end position="29"/>
    </location>
</feature>
<gene>
    <name evidence="8" type="ORF">METZ01_LOCUS64948</name>
</gene>
<organism evidence="8">
    <name type="scientific">marine metagenome</name>
    <dbReference type="NCBI Taxonomy" id="408172"/>
    <lineage>
        <taxon>unclassified sequences</taxon>
        <taxon>metagenomes</taxon>
        <taxon>ecological metagenomes</taxon>
    </lineage>
</organism>
<feature type="transmembrane region" description="Helical" evidence="6">
    <location>
        <begin position="393"/>
        <end position="411"/>
    </location>
</feature>
<dbReference type="InterPro" id="IPR004869">
    <property type="entry name" value="MMPL_dom"/>
</dbReference>
<feature type="transmembrane region" description="Helical" evidence="6">
    <location>
        <begin position="233"/>
        <end position="253"/>
    </location>
</feature>
<feature type="transmembrane region" description="Helical" evidence="6">
    <location>
        <begin position="333"/>
        <end position="359"/>
    </location>
</feature>
<keyword evidence="3 6" id="KW-0812">Transmembrane</keyword>
<keyword evidence="5 6" id="KW-0472">Membrane</keyword>
<evidence type="ECO:0000256" key="2">
    <source>
        <dbReference type="ARBA" id="ARBA00022475"/>
    </source>
</evidence>
<feature type="transmembrane region" description="Helical" evidence="6">
    <location>
        <begin position="208"/>
        <end position="226"/>
    </location>
</feature>
<dbReference type="Gene3D" id="1.20.1640.10">
    <property type="entry name" value="Multidrug efflux transporter AcrB transmembrane domain"/>
    <property type="match status" value="2"/>
</dbReference>
<accession>A0A381T8N5</accession>
<reference evidence="8" key="1">
    <citation type="submission" date="2018-05" db="EMBL/GenBank/DDBJ databases">
        <authorList>
            <person name="Lanie J.A."/>
            <person name="Ng W.-L."/>
            <person name="Kazmierczak K.M."/>
            <person name="Andrzejewski T.M."/>
            <person name="Davidsen T.M."/>
            <person name="Wayne K.J."/>
            <person name="Tettelin H."/>
            <person name="Glass J.I."/>
            <person name="Rusch D."/>
            <person name="Podicherti R."/>
            <person name="Tsui H.-C.T."/>
            <person name="Winkler M.E."/>
        </authorList>
    </citation>
    <scope>NUCLEOTIDE SEQUENCE</scope>
</reference>
<dbReference type="EMBL" id="UINC01004138">
    <property type="protein sequence ID" value="SVA12094.1"/>
    <property type="molecule type" value="Genomic_DNA"/>
</dbReference>
<dbReference type="PROSITE" id="PS50156">
    <property type="entry name" value="SSD"/>
    <property type="match status" value="2"/>
</dbReference>
<comment type="subcellular location">
    <subcellularLocation>
        <location evidence="1">Cell membrane</location>
        <topology evidence="1">Multi-pass membrane protein</topology>
    </subcellularLocation>
</comment>
<feature type="transmembrane region" description="Helical" evidence="6">
    <location>
        <begin position="304"/>
        <end position="327"/>
    </location>
</feature>
<feature type="transmembrane region" description="Helical" evidence="6">
    <location>
        <begin position="585"/>
        <end position="604"/>
    </location>
</feature>
<dbReference type="SUPFAM" id="SSF82866">
    <property type="entry name" value="Multidrug efflux transporter AcrB transmembrane domain"/>
    <property type="match status" value="2"/>
</dbReference>
<evidence type="ECO:0000256" key="5">
    <source>
        <dbReference type="ARBA" id="ARBA00023136"/>
    </source>
</evidence>
<feature type="transmembrane region" description="Helical" evidence="6">
    <location>
        <begin position="713"/>
        <end position="735"/>
    </location>
</feature>
<sequence>MLNKLSQIILKYPISVMTIILIVTAYFFHNAFLSEQRLKVDFSLEQMFPESDPEKDAYQLFIDEFNREDDKILLVYDCDNPTSRENIATIAELTEEMELDIEGVEAVISLSSIGDGDYFSEDLSDDEWDIQVQNLLNHPIYPNLIISSDGQTGSVLIDLEDNIIGQDARMRVVNQLEVVTKKVAWEWHEAGIPVLRTRYIQFMNKERAIFLPISFIVSMSVLLFIFRQVKSILIPFVAISTTLVWVAGIMAYFNISINVVSYLTFNLLMIIGASNAIHLLMKYHEGLSLGLSKRDSLDRVIQKIGGALFLTSFTTAVGFCSLGFTNIKVTQQFGLLVGFGVILMFILTIIIMPIILNYIRPPDNDHIDRLIRGGQFLAAGRLNSWNQKHPRSILTISGILFIGALIGLLKIDYNASVLEDLKPGNPLYDDLQYVERKMGGTLPLEVIIDTKRENGSLHPEFLNIIQSFKKEILKTPEINTAVTPGDYLMLANEEWGDGERRLPETELDALSFTVEFDRVQALLNDDYSKTRISCRISDLPFDRGMKIREDILWAGNKLFGDSFDIKVTGSTLLALSTGRHLVKNLTTSFFIAFVIIFLSIVFLFRSFRLSLLAILPNIIPLMIAGGLMGYLGIKLRPSTAMTFSIALGIAVDNTIHFLARFRQEYKLSGDYEKAVSATLLTTGKAIISTGVILSLGFFVLFFSEFVPNHEFGLLATIIIIAAVCGSLILLPVLILQIKPPLRFKTEILKTVAD</sequence>
<dbReference type="AlphaFoldDB" id="A0A381T8N5"/>
<feature type="transmembrane region" description="Helical" evidence="6">
    <location>
        <begin position="611"/>
        <end position="633"/>
    </location>
</feature>
<name>A0A381T8N5_9ZZZZ</name>
<feature type="transmembrane region" description="Helical" evidence="6">
    <location>
        <begin position="259"/>
        <end position="283"/>
    </location>
</feature>
<evidence type="ECO:0000256" key="3">
    <source>
        <dbReference type="ARBA" id="ARBA00022692"/>
    </source>
</evidence>
<evidence type="ECO:0000256" key="6">
    <source>
        <dbReference type="SAM" id="Phobius"/>
    </source>
</evidence>
<protein>
    <recommendedName>
        <fullName evidence="7">SSD domain-containing protein</fullName>
    </recommendedName>
</protein>
<evidence type="ECO:0000313" key="8">
    <source>
        <dbReference type="EMBL" id="SVA12094.1"/>
    </source>
</evidence>
<keyword evidence="2" id="KW-1003">Cell membrane</keyword>
<evidence type="ECO:0000256" key="1">
    <source>
        <dbReference type="ARBA" id="ARBA00004651"/>
    </source>
</evidence>
<dbReference type="PANTHER" id="PTHR33406:SF12">
    <property type="entry name" value="BLR2997 PROTEIN"/>
    <property type="match status" value="1"/>
</dbReference>
<dbReference type="InterPro" id="IPR000731">
    <property type="entry name" value="SSD"/>
</dbReference>
<feature type="domain" description="SSD" evidence="7">
    <location>
        <begin position="609"/>
        <end position="736"/>
    </location>
</feature>